<evidence type="ECO:0000259" key="5">
    <source>
        <dbReference type="PROSITE" id="PS50995"/>
    </source>
</evidence>
<comment type="caution">
    <text evidence="6">The sequence shown here is derived from an EMBL/GenBank/DDBJ whole genome shotgun (WGS) entry which is preliminary data.</text>
</comment>
<dbReference type="InterPro" id="IPR036388">
    <property type="entry name" value="WH-like_DNA-bd_sf"/>
</dbReference>
<dbReference type="PROSITE" id="PS50995">
    <property type="entry name" value="HTH_MARR_2"/>
    <property type="match status" value="1"/>
</dbReference>
<accession>A0ABT9ZNV4</accession>
<feature type="domain" description="HTH marR-type" evidence="5">
    <location>
        <begin position="3"/>
        <end position="134"/>
    </location>
</feature>
<dbReference type="PANTHER" id="PTHR42756">
    <property type="entry name" value="TRANSCRIPTIONAL REGULATOR, MARR"/>
    <property type="match status" value="1"/>
</dbReference>
<proteinExistence type="predicted"/>
<dbReference type="InterPro" id="IPR000835">
    <property type="entry name" value="HTH_MarR-typ"/>
</dbReference>
<evidence type="ECO:0000256" key="2">
    <source>
        <dbReference type="ARBA" id="ARBA00023125"/>
    </source>
</evidence>
<keyword evidence="2 6" id="KW-0238">DNA-binding</keyword>
<reference evidence="6 7" key="1">
    <citation type="submission" date="2023-07" db="EMBL/GenBank/DDBJ databases">
        <title>Genomic Encyclopedia of Type Strains, Phase IV (KMG-IV): sequencing the most valuable type-strain genomes for metagenomic binning, comparative biology and taxonomic classification.</title>
        <authorList>
            <person name="Goeker M."/>
        </authorList>
    </citation>
    <scope>NUCLEOTIDE SEQUENCE [LARGE SCALE GENOMIC DNA]</scope>
    <source>
        <strain evidence="6 7">DSM 9768</strain>
    </source>
</reference>
<organism evidence="6 7">
    <name type="scientific">Evansella vedderi</name>
    <dbReference type="NCBI Taxonomy" id="38282"/>
    <lineage>
        <taxon>Bacteria</taxon>
        <taxon>Bacillati</taxon>
        <taxon>Bacillota</taxon>
        <taxon>Bacilli</taxon>
        <taxon>Bacillales</taxon>
        <taxon>Bacillaceae</taxon>
        <taxon>Evansella</taxon>
    </lineage>
</organism>
<feature type="region of interest" description="Disordered" evidence="4">
    <location>
        <begin position="133"/>
        <end position="155"/>
    </location>
</feature>
<gene>
    <name evidence="6" type="ORF">J2S74_000290</name>
</gene>
<evidence type="ECO:0000256" key="1">
    <source>
        <dbReference type="ARBA" id="ARBA00023015"/>
    </source>
</evidence>
<dbReference type="Pfam" id="PF01047">
    <property type="entry name" value="MarR"/>
    <property type="match status" value="1"/>
</dbReference>
<dbReference type="SMART" id="SM00347">
    <property type="entry name" value="HTH_MARR"/>
    <property type="match status" value="1"/>
</dbReference>
<evidence type="ECO:0000256" key="3">
    <source>
        <dbReference type="ARBA" id="ARBA00023163"/>
    </source>
</evidence>
<dbReference type="SUPFAM" id="SSF46785">
    <property type="entry name" value="Winged helix' DNA-binding domain"/>
    <property type="match status" value="1"/>
</dbReference>
<dbReference type="EMBL" id="JAUSUG010000001">
    <property type="protein sequence ID" value="MDQ0252918.1"/>
    <property type="molecule type" value="Genomic_DNA"/>
</dbReference>
<evidence type="ECO:0000256" key="4">
    <source>
        <dbReference type="SAM" id="MobiDB-lite"/>
    </source>
</evidence>
<dbReference type="RefSeq" id="WP_307320884.1">
    <property type="nucleotide sequence ID" value="NZ_JAUSUG010000001.1"/>
</dbReference>
<keyword evidence="7" id="KW-1185">Reference proteome</keyword>
<dbReference type="GO" id="GO:0003677">
    <property type="term" value="F:DNA binding"/>
    <property type="evidence" value="ECO:0007669"/>
    <property type="project" value="UniProtKB-KW"/>
</dbReference>
<evidence type="ECO:0000313" key="7">
    <source>
        <dbReference type="Proteomes" id="UP001230005"/>
    </source>
</evidence>
<protein>
    <submittedName>
        <fullName evidence="6">DNA-binding MarR family transcriptional regulator</fullName>
    </submittedName>
</protein>
<dbReference type="InterPro" id="IPR036390">
    <property type="entry name" value="WH_DNA-bd_sf"/>
</dbReference>
<sequence length="155" mass="18467">MDTSRLFHTLNQKVRLLTKELNEVLQPFQLFSSQWTILYILSEKGPMSQTEIWKYLEVEAPTTTRTLVRMEASGWIYRKPGRDKRERIVELTETAKEKYPSIKKTVENLEQRLVYQLSDQEQHQLQQLLEKLEENRKDSDSNDNQQATNMDEKFS</sequence>
<evidence type="ECO:0000313" key="6">
    <source>
        <dbReference type="EMBL" id="MDQ0252918.1"/>
    </source>
</evidence>
<dbReference type="Gene3D" id="1.10.10.10">
    <property type="entry name" value="Winged helix-like DNA-binding domain superfamily/Winged helix DNA-binding domain"/>
    <property type="match status" value="1"/>
</dbReference>
<keyword evidence="3" id="KW-0804">Transcription</keyword>
<keyword evidence="1" id="KW-0805">Transcription regulation</keyword>
<name>A0ABT9ZNV4_9BACI</name>
<dbReference type="PRINTS" id="PR00598">
    <property type="entry name" value="HTHMARR"/>
</dbReference>
<dbReference type="PANTHER" id="PTHR42756:SF1">
    <property type="entry name" value="TRANSCRIPTIONAL REPRESSOR OF EMRAB OPERON"/>
    <property type="match status" value="1"/>
</dbReference>
<dbReference type="Proteomes" id="UP001230005">
    <property type="component" value="Unassembled WGS sequence"/>
</dbReference>